<dbReference type="GO" id="GO:0016811">
    <property type="term" value="F:hydrolase activity, acting on carbon-nitrogen (but not peptide) bonds, in linear amides"/>
    <property type="evidence" value="ECO:0007669"/>
    <property type="project" value="InterPro"/>
</dbReference>
<dbReference type="InterPro" id="IPR002692">
    <property type="entry name" value="S45"/>
</dbReference>
<dbReference type="GO" id="GO:0046872">
    <property type="term" value="F:metal ion binding"/>
    <property type="evidence" value="ECO:0007669"/>
    <property type="project" value="UniProtKB-KW"/>
</dbReference>
<dbReference type="PANTHER" id="PTHR34218:SF4">
    <property type="entry name" value="ACYL-HOMOSERINE LACTONE ACYLASE QUIP"/>
    <property type="match status" value="1"/>
</dbReference>
<dbReference type="PIRSF" id="PIRSF001227">
    <property type="entry name" value="Pen_acylase"/>
    <property type="match status" value="1"/>
</dbReference>
<dbReference type="GO" id="GO:0017000">
    <property type="term" value="P:antibiotic biosynthetic process"/>
    <property type="evidence" value="ECO:0007669"/>
    <property type="project" value="InterPro"/>
</dbReference>
<evidence type="ECO:0000256" key="1">
    <source>
        <dbReference type="ARBA" id="ARBA00006586"/>
    </source>
</evidence>
<feature type="binding site" evidence="5">
    <location>
        <position position="293"/>
    </location>
    <ligand>
        <name>Ca(2+)</name>
        <dbReference type="ChEBI" id="CHEBI:29108"/>
    </ligand>
</feature>
<protein>
    <submittedName>
        <fullName evidence="6">Penicillin amidase</fullName>
    </submittedName>
</protein>
<feature type="binding site" evidence="5">
    <location>
        <position position="155"/>
    </location>
    <ligand>
        <name>Ca(2+)</name>
        <dbReference type="ChEBI" id="CHEBI:29108"/>
    </ligand>
</feature>
<sequence>MARARSFRLEGLKDRVEIRFDDWGIPHIEARTLADLFFAQGFVHGRDRGWQMRFNRLVALGRLSEVFGPMGLEMDRFARGVGWAEHARAGLERIPPPLRSLLEAYAAGVSAAFRCGPSGLEDRLVPLPDFPWTPLHSAAWGLVVAWSLSWNWDSELCRVAMARALGERAADLEPEAVFGETALFPETMGVEPMAERLLSMYGALARWLGPREGIGSNNWVVAGSRTATGRPLLANDPHLPLSLPSLWYEQHLVCEPEGFAVAGVTVPGLPGVVLGHNAAIAWGATAVIADTQDWFIERFDPENPLRYETPEGWAEAEVREIEIRVRGARAPERFRMRVTRHGPVLTDLLPEYEPEGIPWPQVGLALAWAGAQAETWWEALLRLNRASNWEEFREALRRWPAPVLNFVYADREGHIGYQMAGRIPIRRQGHGLVPVPGWSGEFDWAGEIPFEALPFAFDPPEGLVVTANHRIVGPRYPYFISAEWMPDHRARRIRERLESTPALTAADCLTIQTDVVSLGALEWKPWLAQVEPGDADEAWLLAQVKAWDGRMEAEAVAPTIVATVEWMLLRRLLEPRLRSAWRRYLGESLNVFLPGHSFYRTAPHALRALLRRGDPFWLGERSAVEWVAEAFREAVRWLRKRLGQDPARWTWGRIHRVTLRHVLGQVPALAPLFNRGPFPLGGDGDTPLQAGFQGNQLGGPLGALPSWRFVADLSDWDRCLAVLPGGQGGSPTSRHYFDQFPLWHAGRARPMPWSPEAVRAHTRRIWTLEPVAPTPPDRLSGSPSGL</sequence>
<evidence type="ECO:0000256" key="2">
    <source>
        <dbReference type="ARBA" id="ARBA00022801"/>
    </source>
</evidence>
<feature type="active site" description="Nucleophile" evidence="4">
    <location>
        <position position="216"/>
    </location>
</feature>
<dbReference type="CDD" id="cd03747">
    <property type="entry name" value="Ntn_PGA_like"/>
    <property type="match status" value="1"/>
</dbReference>
<dbReference type="Gene3D" id="3.60.20.10">
    <property type="entry name" value="Glutamine Phosphoribosylpyrophosphate, subunit 1, domain 1"/>
    <property type="match status" value="1"/>
</dbReference>
<dbReference type="InParanoid" id="A0A212QNN6"/>
<organism evidence="6 7">
    <name type="scientific">Thermoflexus hugenholtzii JAD2</name>
    <dbReference type="NCBI Taxonomy" id="877466"/>
    <lineage>
        <taxon>Bacteria</taxon>
        <taxon>Bacillati</taxon>
        <taxon>Chloroflexota</taxon>
        <taxon>Thermoflexia</taxon>
        <taxon>Thermoflexales</taxon>
        <taxon>Thermoflexaceae</taxon>
        <taxon>Thermoflexus</taxon>
    </lineage>
</organism>
<name>A0A212QNN6_9CHLR</name>
<dbReference type="OrthoDB" id="9759796at2"/>
<dbReference type="InterPro" id="IPR029055">
    <property type="entry name" value="Ntn_hydrolases_N"/>
</dbReference>
<evidence type="ECO:0000256" key="5">
    <source>
        <dbReference type="PIRSR" id="PIRSR001227-2"/>
    </source>
</evidence>
<keyword evidence="5" id="KW-0479">Metal-binding</keyword>
<evidence type="ECO:0000256" key="4">
    <source>
        <dbReference type="PIRSR" id="PIRSR001227-1"/>
    </source>
</evidence>
<dbReference type="EMBL" id="FYEK01000012">
    <property type="protein sequence ID" value="SNB60990.1"/>
    <property type="molecule type" value="Genomic_DNA"/>
</dbReference>
<proteinExistence type="inferred from homology"/>
<reference evidence="7" key="1">
    <citation type="submission" date="2017-06" db="EMBL/GenBank/DDBJ databases">
        <authorList>
            <person name="Varghese N."/>
            <person name="Submissions S."/>
        </authorList>
    </citation>
    <scope>NUCLEOTIDE SEQUENCE [LARGE SCALE GENOMIC DNA]</scope>
    <source>
        <strain evidence="7">JAD2</strain>
    </source>
</reference>
<dbReference type="InterPro" id="IPR023343">
    <property type="entry name" value="Penicillin_amidase_dom1"/>
</dbReference>
<dbReference type="Pfam" id="PF01804">
    <property type="entry name" value="Penicil_amidase"/>
    <property type="match status" value="1"/>
</dbReference>
<dbReference type="InterPro" id="IPR043147">
    <property type="entry name" value="Penicillin_amidase_A-knob"/>
</dbReference>
<comment type="cofactor">
    <cofactor evidence="5">
        <name>Ca(2+)</name>
        <dbReference type="ChEBI" id="CHEBI:29108"/>
    </cofactor>
    <text evidence="5">Binds 1 Ca(2+) ion per dimer.</text>
</comment>
<dbReference type="InterPro" id="IPR043146">
    <property type="entry name" value="Penicillin_amidase_N_B-knob"/>
</dbReference>
<keyword evidence="3" id="KW-0865">Zymogen</keyword>
<dbReference type="SUPFAM" id="SSF56235">
    <property type="entry name" value="N-terminal nucleophile aminohydrolases (Ntn hydrolases)"/>
    <property type="match status" value="1"/>
</dbReference>
<feature type="binding site" evidence="5">
    <location>
        <position position="290"/>
    </location>
    <ligand>
        <name>Ca(2+)</name>
        <dbReference type="ChEBI" id="CHEBI:29108"/>
    </ligand>
</feature>
<dbReference type="Gene3D" id="1.10.1400.10">
    <property type="match status" value="1"/>
</dbReference>
<dbReference type="Gene3D" id="2.30.120.10">
    <property type="match status" value="1"/>
</dbReference>
<evidence type="ECO:0000256" key="3">
    <source>
        <dbReference type="ARBA" id="ARBA00023145"/>
    </source>
</evidence>
<accession>A0A212QNN6</accession>
<dbReference type="AlphaFoldDB" id="A0A212QNN6"/>
<dbReference type="Proteomes" id="UP000197025">
    <property type="component" value="Unassembled WGS sequence"/>
</dbReference>
<dbReference type="PANTHER" id="PTHR34218">
    <property type="entry name" value="PEPTIDASE S45 PENICILLIN AMIDASE"/>
    <property type="match status" value="1"/>
</dbReference>
<dbReference type="InterPro" id="IPR014395">
    <property type="entry name" value="Pen/GL7ACA/AHL_acylase"/>
</dbReference>
<dbReference type="Gene3D" id="1.10.439.10">
    <property type="entry name" value="Penicillin Amidohydrolase, domain 1"/>
    <property type="match status" value="1"/>
</dbReference>
<evidence type="ECO:0000313" key="7">
    <source>
        <dbReference type="Proteomes" id="UP000197025"/>
    </source>
</evidence>
<keyword evidence="5" id="KW-0106">Calcium</keyword>
<gene>
    <name evidence="6" type="ORF">SAMN02746019_00026500</name>
</gene>
<keyword evidence="7" id="KW-1185">Reference proteome</keyword>
<comment type="similarity">
    <text evidence="1">Belongs to the peptidase S45 family.</text>
</comment>
<keyword evidence="2" id="KW-0378">Hydrolase</keyword>
<dbReference type="RefSeq" id="WP_088570458.1">
    <property type="nucleotide sequence ID" value="NZ_FYEK01000012.1"/>
</dbReference>
<evidence type="ECO:0000313" key="6">
    <source>
        <dbReference type="EMBL" id="SNB60990.1"/>
    </source>
</evidence>